<dbReference type="SUPFAM" id="SSF55486">
    <property type="entry name" value="Metalloproteases ('zincins'), catalytic domain"/>
    <property type="match status" value="1"/>
</dbReference>
<dbReference type="PROSITE" id="PS51257">
    <property type="entry name" value="PROKAR_LIPOPROTEIN"/>
    <property type="match status" value="1"/>
</dbReference>
<dbReference type="RefSeq" id="WP_255134236.1">
    <property type="nucleotide sequence ID" value="NZ_JANDBC010000001.1"/>
</dbReference>
<protein>
    <recommendedName>
        <fullName evidence="4">Pregnancy-associated plasma protein-A</fullName>
    </recommendedName>
</protein>
<name>A0A9X2L339_9BACT</name>
<dbReference type="EMBL" id="JANDBC010000001">
    <property type="protein sequence ID" value="MCP9291369.1"/>
    <property type="molecule type" value="Genomic_DNA"/>
</dbReference>
<dbReference type="Gene3D" id="3.40.390.10">
    <property type="entry name" value="Collagenase (Catalytic Domain)"/>
    <property type="match status" value="1"/>
</dbReference>
<dbReference type="GO" id="GO:0008237">
    <property type="term" value="F:metallopeptidase activity"/>
    <property type="evidence" value="ECO:0007669"/>
    <property type="project" value="InterPro"/>
</dbReference>
<evidence type="ECO:0000313" key="2">
    <source>
        <dbReference type="EMBL" id="MCP9291369.1"/>
    </source>
</evidence>
<feature type="signal peptide" evidence="1">
    <location>
        <begin position="1"/>
        <end position="26"/>
    </location>
</feature>
<keyword evidence="3" id="KW-1185">Reference proteome</keyword>
<dbReference type="InterPro" id="IPR024079">
    <property type="entry name" value="MetalloPept_cat_dom_sf"/>
</dbReference>
<dbReference type="Proteomes" id="UP001139125">
    <property type="component" value="Unassembled WGS sequence"/>
</dbReference>
<dbReference type="AlphaFoldDB" id="A0A9X2L339"/>
<gene>
    <name evidence="2" type="ORF">NM125_07215</name>
</gene>
<evidence type="ECO:0000256" key="1">
    <source>
        <dbReference type="SAM" id="SignalP"/>
    </source>
</evidence>
<evidence type="ECO:0000313" key="3">
    <source>
        <dbReference type="Proteomes" id="UP001139125"/>
    </source>
</evidence>
<evidence type="ECO:0008006" key="4">
    <source>
        <dbReference type="Google" id="ProtNLM"/>
    </source>
</evidence>
<accession>A0A9X2L339</accession>
<feature type="chain" id="PRO_5040833022" description="Pregnancy-associated plasma protein-A" evidence="1">
    <location>
        <begin position="27"/>
        <end position="262"/>
    </location>
</feature>
<organism evidence="2 3">
    <name type="scientific">Gracilimonas sediminicola</name>
    <dbReference type="NCBI Taxonomy" id="2952158"/>
    <lineage>
        <taxon>Bacteria</taxon>
        <taxon>Pseudomonadati</taxon>
        <taxon>Balneolota</taxon>
        <taxon>Balneolia</taxon>
        <taxon>Balneolales</taxon>
        <taxon>Balneolaceae</taxon>
        <taxon>Gracilimonas</taxon>
    </lineage>
</organism>
<proteinExistence type="predicted"/>
<comment type="caution">
    <text evidence="2">The sequence shown here is derived from an EMBL/GenBank/DDBJ whole genome shotgun (WGS) entry which is preliminary data.</text>
</comment>
<reference evidence="2" key="1">
    <citation type="submission" date="2022-06" db="EMBL/GenBank/DDBJ databases">
        <title>Gracilimonas sp. CAU 1638 isolated from sea sediment.</title>
        <authorList>
            <person name="Kim W."/>
        </authorList>
    </citation>
    <scope>NUCLEOTIDE SEQUENCE</scope>
    <source>
        <strain evidence="2">CAU 1638</strain>
    </source>
</reference>
<keyword evidence="1" id="KW-0732">Signal</keyword>
<sequence>MKFLTPKSILSTLIVALIVFSTGCLDNPTGNDDDKDIVYSHAENPGHSANDFLSGETFTSLEVEIDYMQGYAPNAEAVDSLEAFLEQRLNKQSVVIKEPTEIPAVGQSSYTASEIRALEEEHRDEFTSVEDGTLRAYMIIVDGEFESGNVLGIAYYNTSNAFFGATYEEVSGGFNQPSRRLTESVSYRHEFGHLFGLVNIPGSGTEMQTNHQDTEHGRHCDNDSCLMYYAMENAGVFGQFLGEQIPPLDANCIADLQANGGK</sequence>